<evidence type="ECO:0000256" key="8">
    <source>
        <dbReference type="ARBA" id="ARBA00022989"/>
    </source>
</evidence>
<keyword evidence="4" id="KW-0997">Cell inner membrane</keyword>
<evidence type="ECO:0000256" key="2">
    <source>
        <dbReference type="ARBA" id="ARBA00022448"/>
    </source>
</evidence>
<keyword evidence="7" id="KW-0653">Protein transport</keyword>
<dbReference type="InterPro" id="IPR035906">
    <property type="entry name" value="MetI-like_sf"/>
</dbReference>
<evidence type="ECO:0000256" key="3">
    <source>
        <dbReference type="ARBA" id="ARBA00022475"/>
    </source>
</evidence>
<keyword evidence="15" id="KW-1185">Reference proteome</keyword>
<dbReference type="Gene3D" id="1.10.3720.10">
    <property type="entry name" value="MetI-like"/>
    <property type="match status" value="1"/>
</dbReference>
<gene>
    <name evidence="14" type="ORF">OG563_17735</name>
</gene>
<keyword evidence="5 12" id="KW-0812">Transmembrane</keyword>
<dbReference type="PANTHER" id="PTHR43386:SF2">
    <property type="entry name" value="OLIGOPEPTIDE TRANSPORT SYSTEM PERMEASE PROTEIN OPPC"/>
    <property type="match status" value="1"/>
</dbReference>
<dbReference type="Pfam" id="PF12911">
    <property type="entry name" value="OppC_N"/>
    <property type="match status" value="1"/>
</dbReference>
<feature type="transmembrane region" description="Helical" evidence="12">
    <location>
        <begin position="156"/>
        <end position="178"/>
    </location>
</feature>
<keyword evidence="9 12" id="KW-0472">Membrane</keyword>
<evidence type="ECO:0000256" key="11">
    <source>
        <dbReference type="ARBA" id="ARBA00072251"/>
    </source>
</evidence>
<accession>A0ABZ1Z7D1</accession>
<dbReference type="CDD" id="cd06261">
    <property type="entry name" value="TM_PBP2"/>
    <property type="match status" value="1"/>
</dbReference>
<evidence type="ECO:0000256" key="12">
    <source>
        <dbReference type="RuleBase" id="RU363032"/>
    </source>
</evidence>
<evidence type="ECO:0000256" key="6">
    <source>
        <dbReference type="ARBA" id="ARBA00022856"/>
    </source>
</evidence>
<keyword evidence="2 12" id="KW-0813">Transport</keyword>
<feature type="domain" description="ABC transmembrane type-1" evidence="13">
    <location>
        <begin position="98"/>
        <end position="285"/>
    </location>
</feature>
<comment type="similarity">
    <text evidence="10">Belongs to the binding-protein-dependent transport system permease family. OppBC subfamily.</text>
</comment>
<keyword evidence="8 12" id="KW-1133">Transmembrane helix</keyword>
<dbReference type="Proteomes" id="UP001432062">
    <property type="component" value="Chromosome"/>
</dbReference>
<evidence type="ECO:0000313" key="14">
    <source>
        <dbReference type="EMBL" id="WUV49864.1"/>
    </source>
</evidence>
<reference evidence="14" key="1">
    <citation type="submission" date="2022-10" db="EMBL/GenBank/DDBJ databases">
        <title>The complete genomes of actinobacterial strains from the NBC collection.</title>
        <authorList>
            <person name="Joergensen T.S."/>
            <person name="Alvarez Arevalo M."/>
            <person name="Sterndorff E.B."/>
            <person name="Faurdal D."/>
            <person name="Vuksanovic O."/>
            <person name="Mourched A.-S."/>
            <person name="Charusanti P."/>
            <person name="Shaw S."/>
            <person name="Blin K."/>
            <person name="Weber T."/>
        </authorList>
    </citation>
    <scope>NUCLEOTIDE SEQUENCE</scope>
    <source>
        <strain evidence="14">NBC_01482</strain>
    </source>
</reference>
<evidence type="ECO:0000259" key="13">
    <source>
        <dbReference type="PROSITE" id="PS50928"/>
    </source>
</evidence>
<feature type="transmembrane region" description="Helical" evidence="12">
    <location>
        <begin position="33"/>
        <end position="55"/>
    </location>
</feature>
<organism evidence="14 15">
    <name type="scientific">Nocardia vinacea</name>
    <dbReference type="NCBI Taxonomy" id="96468"/>
    <lineage>
        <taxon>Bacteria</taxon>
        <taxon>Bacillati</taxon>
        <taxon>Actinomycetota</taxon>
        <taxon>Actinomycetes</taxon>
        <taxon>Mycobacteriales</taxon>
        <taxon>Nocardiaceae</taxon>
        <taxon>Nocardia</taxon>
    </lineage>
</organism>
<comment type="subcellular location">
    <subcellularLocation>
        <location evidence="1">Cell inner membrane</location>
        <topology evidence="1">Multi-pass membrane protein</topology>
    </subcellularLocation>
    <subcellularLocation>
        <location evidence="12">Cell membrane</location>
        <topology evidence="12">Multi-pass membrane protein</topology>
    </subcellularLocation>
</comment>
<evidence type="ECO:0000256" key="4">
    <source>
        <dbReference type="ARBA" id="ARBA00022519"/>
    </source>
</evidence>
<sequence>MTEAEIIVQGAPEVAAASGRRRLVLRRFLRNKAAVAGVIVLLLLVLVAYVLPYFWTWDYQELDGTALRKPPSAKHPFGTDAIGHDVLAQTLRGMQKSLIIGFCVAIISTTIAALTGSIAGLIGGFTDKAIMWLVDLLLVVPSFIIVALFAPKTKGSGSILLLILLLSVFGWMISARIVRGLTMSLREREFVKAARYMGAPTRTVILSHILPNIASILIIDTTLSVGASIMAETGLSFLGFGVQSPDVSLGTLIASGTASALTFPWLFMFAGGLLIVIVLSANLVGDGLRDAFDPSAKRARSRKKAGSEKKVGA</sequence>
<evidence type="ECO:0000256" key="10">
    <source>
        <dbReference type="ARBA" id="ARBA00024202"/>
    </source>
</evidence>
<keyword evidence="3" id="KW-1003">Cell membrane</keyword>
<dbReference type="PANTHER" id="PTHR43386">
    <property type="entry name" value="OLIGOPEPTIDE TRANSPORT SYSTEM PERMEASE PROTEIN APPC"/>
    <property type="match status" value="1"/>
</dbReference>
<dbReference type="Pfam" id="PF00528">
    <property type="entry name" value="BPD_transp_1"/>
    <property type="match status" value="1"/>
</dbReference>
<dbReference type="PROSITE" id="PS50928">
    <property type="entry name" value="ABC_TM1"/>
    <property type="match status" value="1"/>
</dbReference>
<dbReference type="EMBL" id="CP109441">
    <property type="protein sequence ID" value="WUV49864.1"/>
    <property type="molecule type" value="Genomic_DNA"/>
</dbReference>
<proteinExistence type="inferred from homology"/>
<feature type="transmembrane region" description="Helical" evidence="12">
    <location>
        <begin position="129"/>
        <end position="150"/>
    </location>
</feature>
<feature type="transmembrane region" description="Helical" evidence="12">
    <location>
        <begin position="98"/>
        <end position="122"/>
    </location>
</feature>
<name>A0ABZ1Z7D1_9NOCA</name>
<dbReference type="InterPro" id="IPR050366">
    <property type="entry name" value="BP-dependent_transpt_permease"/>
</dbReference>
<protein>
    <recommendedName>
        <fullName evidence="11">Oligopeptide transport system permease protein OppC</fullName>
    </recommendedName>
</protein>
<feature type="transmembrane region" description="Helical" evidence="12">
    <location>
        <begin position="265"/>
        <end position="285"/>
    </location>
</feature>
<evidence type="ECO:0000256" key="9">
    <source>
        <dbReference type="ARBA" id="ARBA00023136"/>
    </source>
</evidence>
<feature type="transmembrane region" description="Helical" evidence="12">
    <location>
        <begin position="199"/>
        <end position="219"/>
    </location>
</feature>
<dbReference type="RefSeq" id="WP_327094599.1">
    <property type="nucleotide sequence ID" value="NZ_CP109149.1"/>
</dbReference>
<evidence type="ECO:0000256" key="1">
    <source>
        <dbReference type="ARBA" id="ARBA00004429"/>
    </source>
</evidence>
<evidence type="ECO:0000313" key="15">
    <source>
        <dbReference type="Proteomes" id="UP001432062"/>
    </source>
</evidence>
<keyword evidence="6" id="KW-0571">Peptide transport</keyword>
<dbReference type="InterPro" id="IPR000515">
    <property type="entry name" value="MetI-like"/>
</dbReference>
<evidence type="ECO:0000256" key="7">
    <source>
        <dbReference type="ARBA" id="ARBA00022927"/>
    </source>
</evidence>
<dbReference type="InterPro" id="IPR025966">
    <property type="entry name" value="OppC_N"/>
</dbReference>
<evidence type="ECO:0000256" key="5">
    <source>
        <dbReference type="ARBA" id="ARBA00022692"/>
    </source>
</evidence>
<dbReference type="SUPFAM" id="SSF161098">
    <property type="entry name" value="MetI-like"/>
    <property type="match status" value="1"/>
</dbReference>